<name>A0A6L4WW34_9BACT</name>
<accession>A0A6L4WW34</accession>
<reference evidence="3 4" key="1">
    <citation type="submission" date="2019-10" db="EMBL/GenBank/DDBJ databases">
        <title>Poseidonibacter ostreae sp. nov., isolated from the gut of the Ostrea denselamellosa.</title>
        <authorList>
            <person name="Choi A."/>
        </authorList>
    </citation>
    <scope>NUCLEOTIDE SEQUENCE [LARGE SCALE GENOMIC DNA]</scope>
    <source>
        <strain evidence="2 4">SJOD-M-33</strain>
        <strain evidence="1 3">SJOD-M-5</strain>
    </source>
</reference>
<comment type="caution">
    <text evidence="2">The sequence shown here is derived from an EMBL/GenBank/DDBJ whole genome shotgun (WGS) entry which is preliminary data.</text>
</comment>
<dbReference type="RefSeq" id="WP_152190433.1">
    <property type="nucleotide sequence ID" value="NZ_WFKI01000005.1"/>
</dbReference>
<evidence type="ECO:0000313" key="1">
    <source>
        <dbReference type="EMBL" id="KAB7890249.1"/>
    </source>
</evidence>
<dbReference type="Proteomes" id="UP000472839">
    <property type="component" value="Unassembled WGS sequence"/>
</dbReference>
<dbReference type="EMBL" id="WFKJ01000026">
    <property type="protein sequence ID" value="KAB7890249.1"/>
    <property type="molecule type" value="Genomic_DNA"/>
</dbReference>
<dbReference type="EMBL" id="WFKK01000003">
    <property type="protein sequence ID" value="KAB7890829.1"/>
    <property type="molecule type" value="Genomic_DNA"/>
</dbReference>
<evidence type="ECO:0000313" key="4">
    <source>
        <dbReference type="Proteomes" id="UP000472839"/>
    </source>
</evidence>
<evidence type="ECO:0000313" key="3">
    <source>
        <dbReference type="Proteomes" id="UP000461010"/>
    </source>
</evidence>
<sequence length="157" mass="18603">MNKIYYLDDEALFHLDSTKKTNSLLWKVMYKRVKKNLNTKLINPLTLKEIIFNKHINKSIVYNSPLPNVMIQKGSNWYLGDDEKEYYLPISLSFSNDKIRFDLVLIDGVIDIRNVELNDDKKPLKHKPMLLLKNLKVLELCFELLLDQLRNYEEDNA</sequence>
<dbReference type="Proteomes" id="UP000461010">
    <property type="component" value="Unassembled WGS sequence"/>
</dbReference>
<dbReference type="AlphaFoldDB" id="A0A6L4WW34"/>
<keyword evidence="3" id="KW-1185">Reference proteome</keyword>
<gene>
    <name evidence="1" type="ORF">GBG18_09205</name>
    <name evidence="2" type="ORF">GBG19_02105</name>
</gene>
<organism evidence="2 4">
    <name type="scientific">Poseidonibacter ostreae</name>
    <dbReference type="NCBI Taxonomy" id="2654171"/>
    <lineage>
        <taxon>Bacteria</taxon>
        <taxon>Pseudomonadati</taxon>
        <taxon>Campylobacterota</taxon>
        <taxon>Epsilonproteobacteria</taxon>
        <taxon>Campylobacterales</taxon>
        <taxon>Arcobacteraceae</taxon>
        <taxon>Poseidonibacter</taxon>
    </lineage>
</organism>
<proteinExistence type="predicted"/>
<protein>
    <submittedName>
        <fullName evidence="2">Uncharacterized protein</fullName>
    </submittedName>
</protein>
<evidence type="ECO:0000313" key="2">
    <source>
        <dbReference type="EMBL" id="KAB7890829.1"/>
    </source>
</evidence>